<dbReference type="OrthoDB" id="3266379at2"/>
<dbReference type="InterPro" id="IPR002994">
    <property type="entry name" value="Surf1/Shy1"/>
</dbReference>
<keyword evidence="3" id="KW-1185">Reference proteome</keyword>
<name>A0A387B516_9MICO</name>
<feature type="transmembrane region" description="Helical" evidence="1">
    <location>
        <begin position="25"/>
        <end position="45"/>
    </location>
</feature>
<accession>A0A387B516</accession>
<proteinExistence type="inferred from homology"/>
<evidence type="ECO:0000313" key="2">
    <source>
        <dbReference type="EMBL" id="AYF97503.1"/>
    </source>
</evidence>
<comment type="similarity">
    <text evidence="1">Belongs to the SURF1 family.</text>
</comment>
<dbReference type="Pfam" id="PF02104">
    <property type="entry name" value="SURF1"/>
    <property type="match status" value="1"/>
</dbReference>
<sequence>MTDDTDRSPRPTAAQFFSVARRPRWIAALVLALAVASGFAALGQWQLQRSVENAAAPEIDTETPVPLETVAEPQRPMTDASIGQRVTVSGHLVAGDFVVLTGRENDGVQGAWLVGHLVTDDGASLAVGLGWAPDADAARAAEADVPTDQPFTVAGRYLPTESPEVNDVEAGEQRALSIGELLNLWAEPGPVFAGYVVLAEPTPGLDAIHQPPPFRDVSLNWLNVFYAAEWVIFAGFAVYLWYRVVRDVWEKEEEERTAAAP</sequence>
<dbReference type="Proteomes" id="UP000278886">
    <property type="component" value="Chromosome"/>
</dbReference>
<keyword evidence="1" id="KW-1133">Transmembrane helix</keyword>
<gene>
    <name evidence="2" type="ORF">D7I47_04010</name>
</gene>
<evidence type="ECO:0000313" key="3">
    <source>
        <dbReference type="Proteomes" id="UP000278886"/>
    </source>
</evidence>
<dbReference type="CDD" id="cd06662">
    <property type="entry name" value="SURF1"/>
    <property type="match status" value="1"/>
</dbReference>
<comment type="subcellular location">
    <subcellularLocation>
        <location evidence="1">Cell membrane</location>
        <topology evidence="1">Multi-pass membrane protein</topology>
    </subcellularLocation>
</comment>
<keyword evidence="1" id="KW-0472">Membrane</keyword>
<dbReference type="PROSITE" id="PS50895">
    <property type="entry name" value="SURF1"/>
    <property type="match status" value="1"/>
</dbReference>
<dbReference type="GO" id="GO:0005886">
    <property type="term" value="C:plasma membrane"/>
    <property type="evidence" value="ECO:0007669"/>
    <property type="project" value="UniProtKB-SubCell"/>
</dbReference>
<dbReference type="EMBL" id="CP032630">
    <property type="protein sequence ID" value="AYF97503.1"/>
    <property type="molecule type" value="Genomic_DNA"/>
</dbReference>
<protein>
    <recommendedName>
        <fullName evidence="1">SURF1-like protein</fullName>
    </recommendedName>
</protein>
<dbReference type="AlphaFoldDB" id="A0A387B516"/>
<dbReference type="KEGG" id="lyd:D7I47_04010"/>
<feature type="transmembrane region" description="Helical" evidence="1">
    <location>
        <begin position="221"/>
        <end position="242"/>
    </location>
</feature>
<keyword evidence="1" id="KW-0812">Transmembrane</keyword>
<reference evidence="3" key="1">
    <citation type="submission" date="2018-09" db="EMBL/GenBank/DDBJ databases">
        <title>Genome sequencing of strain 2DFWR-13.</title>
        <authorList>
            <person name="Heo J."/>
            <person name="Kim S.-J."/>
            <person name="Kwon S.-W."/>
        </authorList>
    </citation>
    <scope>NUCLEOTIDE SEQUENCE [LARGE SCALE GENOMIC DNA]</scope>
    <source>
        <strain evidence="3">2DFWR-13</strain>
    </source>
</reference>
<dbReference type="RefSeq" id="WP_120761854.1">
    <property type="nucleotide sequence ID" value="NZ_CP032630.1"/>
</dbReference>
<evidence type="ECO:0000256" key="1">
    <source>
        <dbReference type="RuleBase" id="RU363076"/>
    </source>
</evidence>
<keyword evidence="1" id="KW-1003">Cell membrane</keyword>
<organism evidence="2 3">
    <name type="scientific">Protaetiibacter intestinalis</name>
    <dbReference type="NCBI Taxonomy" id="2419774"/>
    <lineage>
        <taxon>Bacteria</taxon>
        <taxon>Bacillati</taxon>
        <taxon>Actinomycetota</taxon>
        <taxon>Actinomycetes</taxon>
        <taxon>Micrococcales</taxon>
        <taxon>Microbacteriaceae</taxon>
        <taxon>Protaetiibacter</taxon>
    </lineage>
</organism>